<dbReference type="Pfam" id="PF19051">
    <property type="entry name" value="GFO_IDH_MocA_C2"/>
    <property type="match status" value="1"/>
</dbReference>
<evidence type="ECO:0000259" key="3">
    <source>
        <dbReference type="Pfam" id="PF22725"/>
    </source>
</evidence>
<dbReference type="EMBL" id="SNWI01000003">
    <property type="protein sequence ID" value="TDO03245.1"/>
    <property type="molecule type" value="Genomic_DNA"/>
</dbReference>
<dbReference type="OrthoDB" id="9795543at2"/>
<evidence type="ECO:0000313" key="4">
    <source>
        <dbReference type="EMBL" id="TDO03245.1"/>
    </source>
</evidence>
<reference evidence="4 5" key="1">
    <citation type="submission" date="2019-03" db="EMBL/GenBank/DDBJ databases">
        <title>Freshwater and sediment microbial communities from various areas in North America, analyzing microbe dynamics in response to fracking.</title>
        <authorList>
            <person name="Lamendella R."/>
        </authorList>
    </citation>
    <scope>NUCLEOTIDE SEQUENCE [LARGE SCALE GENOMIC DNA]</scope>
    <source>
        <strain evidence="4 5">114D</strain>
    </source>
</reference>
<dbReference type="Proteomes" id="UP000294848">
    <property type="component" value="Unassembled WGS sequence"/>
</dbReference>
<dbReference type="GO" id="GO:0000166">
    <property type="term" value="F:nucleotide binding"/>
    <property type="evidence" value="ECO:0007669"/>
    <property type="project" value="InterPro"/>
</dbReference>
<comment type="caution">
    <text evidence="4">The sequence shown here is derived from an EMBL/GenBank/DDBJ whole genome shotgun (WGS) entry which is preliminary data.</text>
</comment>
<dbReference type="InterPro" id="IPR006311">
    <property type="entry name" value="TAT_signal"/>
</dbReference>
<protein>
    <submittedName>
        <fullName evidence="4">Putative dehydrogenase</fullName>
    </submittedName>
</protein>
<evidence type="ECO:0000313" key="5">
    <source>
        <dbReference type="Proteomes" id="UP000294848"/>
    </source>
</evidence>
<dbReference type="InterPro" id="IPR000683">
    <property type="entry name" value="Gfo/Idh/MocA-like_OxRdtase_N"/>
</dbReference>
<dbReference type="Pfam" id="PF22725">
    <property type="entry name" value="GFO_IDH_MocA_C3"/>
    <property type="match status" value="1"/>
</dbReference>
<proteinExistence type="predicted"/>
<dbReference type="SUPFAM" id="SSF51735">
    <property type="entry name" value="NAD(P)-binding Rossmann-fold domains"/>
    <property type="match status" value="1"/>
</dbReference>
<dbReference type="InterPro" id="IPR043906">
    <property type="entry name" value="Gfo/Idh/MocA_OxRdtase_bact_C"/>
</dbReference>
<sequence length="447" mass="49663">MENNRRDFIRKTVLGTAALTIGGVLPGFSARSYRNIAGANERINVGVMGVNSRGNALAQNFAMQKNCNLVYVSDVDTRAAAKCINAVAKITGSKPKAMPDFRNALEAKDMDAIVVATPDHWHAPAALLAMKAGKHVYLEKPCSHSPEEGEILVQAAAKYGQVLQMGNQRRSWPNVVEAIKEIQSGAIGKPYFGKSWYTNKRGPIGIGKEAAVPDWLNWDLWQGPAPRRAFKDNYVHYNWHWFWHWGTGEALNNGTHMVDLLRWGMEVDYPNRVSSNGGRFHYQDDWETPDTQVISMDFPGGFTMTWEGRSCNARSIEGSSVGAQFFGDKGSVLITGGNGYTLFDVSGKELKKVVDKDKIDPRNAASPAQQLDALHIQNFFDGILKGAQLHSDIDSGHKSTLLVQLGNIAQRVGHSLEIDPQNGHILKDRDAEKLWSRRYEKGWEMKL</sequence>
<dbReference type="RefSeq" id="WP_133464614.1">
    <property type="nucleotide sequence ID" value="NZ_SNWI01000003.1"/>
</dbReference>
<feature type="domain" description="Gfo/Idh/MocA-like oxidoreductase N-terminal" evidence="1">
    <location>
        <begin position="43"/>
        <end position="166"/>
    </location>
</feature>
<dbReference type="Pfam" id="PF01408">
    <property type="entry name" value="GFO_IDH_MocA"/>
    <property type="match status" value="1"/>
</dbReference>
<accession>A0A4R6H704</accession>
<name>A0A4R6H704_9BACT</name>
<feature type="domain" description="GFO/IDH/MocA-like oxidoreductase" evidence="3">
    <location>
        <begin position="224"/>
        <end position="332"/>
    </location>
</feature>
<evidence type="ECO:0000259" key="2">
    <source>
        <dbReference type="Pfam" id="PF19051"/>
    </source>
</evidence>
<dbReference type="InterPro" id="IPR055170">
    <property type="entry name" value="GFO_IDH_MocA-like_dom"/>
</dbReference>
<dbReference type="PANTHER" id="PTHR43818:SF5">
    <property type="entry name" value="OXIDOREDUCTASE FAMILY PROTEIN"/>
    <property type="match status" value="1"/>
</dbReference>
<dbReference type="InterPro" id="IPR050463">
    <property type="entry name" value="Gfo/Idh/MocA_oxidrdct_glycsds"/>
</dbReference>
<dbReference type="InterPro" id="IPR036291">
    <property type="entry name" value="NAD(P)-bd_dom_sf"/>
</dbReference>
<dbReference type="Gene3D" id="3.30.360.10">
    <property type="entry name" value="Dihydrodipicolinate Reductase, domain 2"/>
    <property type="match status" value="1"/>
</dbReference>
<dbReference type="SUPFAM" id="SSF55347">
    <property type="entry name" value="Glyceraldehyde-3-phosphate dehydrogenase-like, C-terminal domain"/>
    <property type="match status" value="1"/>
</dbReference>
<gene>
    <name evidence="4" type="ORF">DET52_103189</name>
</gene>
<dbReference type="PANTHER" id="PTHR43818">
    <property type="entry name" value="BCDNA.GH03377"/>
    <property type="match status" value="1"/>
</dbReference>
<feature type="domain" description="Gfo/Idh/MocA-like oxidoreductase bacterial type C-terminal" evidence="2">
    <location>
        <begin position="375"/>
        <end position="444"/>
    </location>
</feature>
<evidence type="ECO:0000259" key="1">
    <source>
        <dbReference type="Pfam" id="PF01408"/>
    </source>
</evidence>
<dbReference type="AlphaFoldDB" id="A0A4R6H704"/>
<dbReference type="PROSITE" id="PS51318">
    <property type="entry name" value="TAT"/>
    <property type="match status" value="1"/>
</dbReference>
<organism evidence="4 5">
    <name type="scientific">Sunxiuqinia elliptica</name>
    <dbReference type="NCBI Taxonomy" id="655355"/>
    <lineage>
        <taxon>Bacteria</taxon>
        <taxon>Pseudomonadati</taxon>
        <taxon>Bacteroidota</taxon>
        <taxon>Bacteroidia</taxon>
        <taxon>Marinilabiliales</taxon>
        <taxon>Prolixibacteraceae</taxon>
        <taxon>Sunxiuqinia</taxon>
    </lineage>
</organism>
<dbReference type="Gene3D" id="3.40.50.720">
    <property type="entry name" value="NAD(P)-binding Rossmann-like Domain"/>
    <property type="match status" value="1"/>
</dbReference>